<proteinExistence type="predicted"/>
<organism evidence="1 2">
    <name type="scientific">Neofusicoccum parvum</name>
    <dbReference type="NCBI Taxonomy" id="310453"/>
    <lineage>
        <taxon>Eukaryota</taxon>
        <taxon>Fungi</taxon>
        <taxon>Dikarya</taxon>
        <taxon>Ascomycota</taxon>
        <taxon>Pezizomycotina</taxon>
        <taxon>Dothideomycetes</taxon>
        <taxon>Dothideomycetes incertae sedis</taxon>
        <taxon>Botryosphaeriales</taxon>
        <taxon>Botryosphaeriaceae</taxon>
        <taxon>Neofusicoccum</taxon>
    </lineage>
</organism>
<sequence length="137" mass="14922">MACYYTPMLLFKSQTCHPIAGFWDSKLKATCLDQEAMFAADTIISAISDTAILILPVPACVALQISWRERIKVIAMLGTGGVATLTSIIRMILVLGLQHSKDLTVDIIRFNLLGYAHQSPCQVFSLTPAVLLKGVLV</sequence>
<evidence type="ECO:0000313" key="1">
    <source>
        <dbReference type="EMBL" id="GME23742.1"/>
    </source>
</evidence>
<name>A0ACB5RTC2_9PEZI</name>
<comment type="caution">
    <text evidence="1">The sequence shown here is derived from an EMBL/GenBank/DDBJ whole genome shotgun (WGS) entry which is preliminary data.</text>
</comment>
<protein>
    <submittedName>
        <fullName evidence="1">Uncharacterized protein</fullName>
    </submittedName>
</protein>
<gene>
    <name evidence="1" type="primary">g8485</name>
    <name evidence="1" type="ORF">NpPPO83_00008485</name>
</gene>
<dbReference type="Proteomes" id="UP001165186">
    <property type="component" value="Unassembled WGS sequence"/>
</dbReference>
<reference evidence="1" key="1">
    <citation type="submission" date="2024-09" db="EMBL/GenBank/DDBJ databases">
        <title>Draft Genome Sequences of Neofusicoccum parvum.</title>
        <authorList>
            <person name="Ashida A."/>
            <person name="Camagna M."/>
            <person name="Tanaka A."/>
            <person name="Takemoto D."/>
        </authorList>
    </citation>
    <scope>NUCLEOTIDE SEQUENCE</scope>
    <source>
        <strain evidence="1">PPO83</strain>
    </source>
</reference>
<keyword evidence="2" id="KW-1185">Reference proteome</keyword>
<evidence type="ECO:0000313" key="2">
    <source>
        <dbReference type="Proteomes" id="UP001165186"/>
    </source>
</evidence>
<dbReference type="EMBL" id="BSXG01000009">
    <property type="protein sequence ID" value="GME23742.1"/>
    <property type="molecule type" value="Genomic_DNA"/>
</dbReference>
<accession>A0ACB5RTC2</accession>